<dbReference type="InterPro" id="IPR044304">
    <property type="entry name" value="NUBPL-like"/>
</dbReference>
<dbReference type="PANTHER" id="PTHR42961:SF2">
    <property type="entry name" value="IRON-SULFUR PROTEIN NUBPL"/>
    <property type="match status" value="1"/>
</dbReference>
<evidence type="ECO:0000313" key="4">
    <source>
        <dbReference type="EMBL" id="PNH04105.1"/>
    </source>
</evidence>
<feature type="region of interest" description="Disordered" evidence="3">
    <location>
        <begin position="1"/>
        <end position="20"/>
    </location>
</feature>
<reference evidence="4 5" key="1">
    <citation type="journal article" date="2017" name="Mol. Biol. Evol.">
        <title>The 4-celled Tetrabaena socialis nuclear genome reveals the essential components for genetic control of cell number at the origin of multicellularity in the volvocine lineage.</title>
        <authorList>
            <person name="Featherston J."/>
            <person name="Arakaki Y."/>
            <person name="Hanschen E.R."/>
            <person name="Ferris P.J."/>
            <person name="Michod R.E."/>
            <person name="Olson B.J.S.C."/>
            <person name="Nozaki H."/>
            <person name="Durand P.M."/>
        </authorList>
    </citation>
    <scope>NUCLEOTIDE SEQUENCE [LARGE SCALE GENOMIC DNA]</scope>
    <source>
        <strain evidence="4 5">NIES-571</strain>
    </source>
</reference>
<evidence type="ECO:0000256" key="2">
    <source>
        <dbReference type="ARBA" id="ARBA00022840"/>
    </source>
</evidence>
<comment type="caution">
    <text evidence="4">The sequence shown here is derived from an EMBL/GenBank/DDBJ whole genome shotgun (WGS) entry which is preliminary data.</text>
</comment>
<name>A0A2J7ZV07_9CHLO</name>
<dbReference type="Proteomes" id="UP000236333">
    <property type="component" value="Unassembled WGS sequence"/>
</dbReference>
<dbReference type="SUPFAM" id="SSF52540">
    <property type="entry name" value="P-loop containing nucleoside triphosphate hydrolases"/>
    <property type="match status" value="1"/>
</dbReference>
<dbReference type="Pfam" id="PF10609">
    <property type="entry name" value="ParA"/>
    <property type="match status" value="1"/>
</dbReference>
<dbReference type="GO" id="GO:0051539">
    <property type="term" value="F:4 iron, 4 sulfur cluster binding"/>
    <property type="evidence" value="ECO:0007669"/>
    <property type="project" value="TreeGrafter"/>
</dbReference>
<feature type="non-terminal residue" evidence="4">
    <location>
        <position position="96"/>
    </location>
</feature>
<dbReference type="PANTHER" id="PTHR42961">
    <property type="entry name" value="IRON-SULFUR PROTEIN NUBPL"/>
    <property type="match status" value="1"/>
</dbReference>
<feature type="compositionally biased region" description="Basic and acidic residues" evidence="3">
    <location>
        <begin position="1"/>
        <end position="16"/>
    </location>
</feature>
<evidence type="ECO:0000313" key="5">
    <source>
        <dbReference type="Proteomes" id="UP000236333"/>
    </source>
</evidence>
<dbReference type="InterPro" id="IPR027417">
    <property type="entry name" value="P-loop_NTPase"/>
</dbReference>
<proteinExistence type="predicted"/>
<dbReference type="InterPro" id="IPR033756">
    <property type="entry name" value="YlxH/NBP35"/>
</dbReference>
<keyword evidence="1" id="KW-0547">Nucleotide-binding</keyword>
<gene>
    <name evidence="4" type="ORF">TSOC_009785</name>
</gene>
<dbReference type="GO" id="GO:0009570">
    <property type="term" value="C:chloroplast stroma"/>
    <property type="evidence" value="ECO:0007669"/>
    <property type="project" value="TreeGrafter"/>
</dbReference>
<dbReference type="GO" id="GO:0005524">
    <property type="term" value="F:ATP binding"/>
    <property type="evidence" value="ECO:0007669"/>
    <property type="project" value="UniProtKB-KW"/>
</dbReference>
<sequence>MVKGNGEDAKAKDHRPSFKGKGVGIFDADVYGPSLPLMVNPEVKVLEMDAATRAIHPTEYEGVKLVSFGFAGQGSAIMRGPMVSGLIQQLLTTAEW</sequence>
<evidence type="ECO:0000256" key="3">
    <source>
        <dbReference type="SAM" id="MobiDB-lite"/>
    </source>
</evidence>
<dbReference type="AlphaFoldDB" id="A0A2J7ZV07"/>
<keyword evidence="2" id="KW-0067">ATP-binding</keyword>
<accession>A0A2J7ZV07</accession>
<dbReference type="Gene3D" id="3.40.50.300">
    <property type="entry name" value="P-loop containing nucleotide triphosphate hydrolases"/>
    <property type="match status" value="1"/>
</dbReference>
<keyword evidence="5" id="KW-1185">Reference proteome</keyword>
<dbReference type="GO" id="GO:0016226">
    <property type="term" value="P:iron-sulfur cluster assembly"/>
    <property type="evidence" value="ECO:0007669"/>
    <property type="project" value="InterPro"/>
</dbReference>
<dbReference type="EMBL" id="PGGS01000423">
    <property type="protein sequence ID" value="PNH04105.1"/>
    <property type="molecule type" value="Genomic_DNA"/>
</dbReference>
<dbReference type="OrthoDB" id="1741334at2759"/>
<organism evidence="4 5">
    <name type="scientific">Tetrabaena socialis</name>
    <dbReference type="NCBI Taxonomy" id="47790"/>
    <lineage>
        <taxon>Eukaryota</taxon>
        <taxon>Viridiplantae</taxon>
        <taxon>Chlorophyta</taxon>
        <taxon>core chlorophytes</taxon>
        <taxon>Chlorophyceae</taxon>
        <taxon>CS clade</taxon>
        <taxon>Chlamydomonadales</taxon>
        <taxon>Tetrabaenaceae</taxon>
        <taxon>Tetrabaena</taxon>
    </lineage>
</organism>
<evidence type="ECO:0000256" key="1">
    <source>
        <dbReference type="ARBA" id="ARBA00022741"/>
    </source>
</evidence>
<protein>
    <submittedName>
        <fullName evidence="4">Protein mrp</fullName>
    </submittedName>
</protein>